<dbReference type="PANTHER" id="PTHR43581:SF2">
    <property type="entry name" value="EXCINUCLEASE ATPASE SUBUNIT"/>
    <property type="match status" value="1"/>
</dbReference>
<name>A0A1G6Q7P8_9BACT</name>
<dbReference type="CDD" id="cd00267">
    <property type="entry name" value="ABC_ATPase"/>
    <property type="match status" value="1"/>
</dbReference>
<dbReference type="SUPFAM" id="SSF52540">
    <property type="entry name" value="P-loop containing nucleoside triphosphate hydrolases"/>
    <property type="match status" value="1"/>
</dbReference>
<dbReference type="RefSeq" id="WP_091405511.1">
    <property type="nucleotide sequence ID" value="NZ_FMYV01000011.1"/>
</dbReference>
<dbReference type="InterPro" id="IPR027417">
    <property type="entry name" value="P-loop_NTPase"/>
</dbReference>
<organism evidence="2 3">
    <name type="scientific">Geotoga petraea</name>
    <dbReference type="NCBI Taxonomy" id="28234"/>
    <lineage>
        <taxon>Bacteria</taxon>
        <taxon>Thermotogati</taxon>
        <taxon>Thermotogota</taxon>
        <taxon>Thermotogae</taxon>
        <taxon>Petrotogales</taxon>
        <taxon>Petrotogaceae</taxon>
        <taxon>Geotoga</taxon>
    </lineage>
</organism>
<sequence length="462" mass="54064">MKISIKNFGPIKEGKIENNDLTIICGPNNSGKTYVSYLFYAIISKISKNYPFNSKRIHKDKNFSVLDIKNKDAFKSLKLDIKTLADNYIENTLPKLIENTIDDLHIFFNMKKELLSNSTIEVDYTKKEFLEKFENKNTEKRRLRFINGPDIQIEQISKYKSQLTINPLDLGDISLNVFKDITEDFIFDYIHENIYSSAFLIPSIREGINIFYNELNYLRTINSDLYGENKNKKTNKTLFNLSSRYTYSNPITHYYNFLISLSNNQKPNDLYNDLAEDLLNILEGNFSIDNTGFYYIPKNTNTKLSLNNSSSIVKSLFGLYYYLLYYAKKGDIVLIDEPEMNLHPDNQRKMAQFFAKMINSGLKVIISTHSDFIIREINNLMLLSQDFKGKEEIIKEHDYSEKMIINHKKVNSYFINNGKIEKLKFDKLNGLDLKNFKDSINKIQDISDDIYYSIMESEDEEI</sequence>
<evidence type="ECO:0000313" key="3">
    <source>
        <dbReference type="Proteomes" id="UP000199322"/>
    </source>
</evidence>
<dbReference type="InterPro" id="IPR051396">
    <property type="entry name" value="Bact_Antivir_Def_Nuclease"/>
</dbReference>
<keyword evidence="3" id="KW-1185">Reference proteome</keyword>
<reference evidence="2 3" key="1">
    <citation type="submission" date="2016-10" db="EMBL/GenBank/DDBJ databases">
        <authorList>
            <person name="de Groot N.N."/>
        </authorList>
    </citation>
    <scope>NUCLEOTIDE SEQUENCE [LARGE SCALE GENOMIC DNA]</scope>
    <source>
        <strain evidence="2 3">WG14</strain>
    </source>
</reference>
<dbReference type="STRING" id="28234.SAMN04488588_1995"/>
<evidence type="ECO:0000313" key="2">
    <source>
        <dbReference type="EMBL" id="SDC88348.1"/>
    </source>
</evidence>
<proteinExistence type="predicted"/>
<dbReference type="EMBL" id="FMYV01000011">
    <property type="protein sequence ID" value="SDC88348.1"/>
    <property type="molecule type" value="Genomic_DNA"/>
</dbReference>
<accession>A0A1G6Q7P8</accession>
<dbReference type="AlphaFoldDB" id="A0A1G6Q7P8"/>
<dbReference type="Proteomes" id="UP000199322">
    <property type="component" value="Unassembled WGS sequence"/>
</dbReference>
<gene>
    <name evidence="2" type="ORF">SAMN04488588_1995</name>
</gene>
<dbReference type="Pfam" id="PF13175">
    <property type="entry name" value="AAA_15"/>
    <property type="match status" value="1"/>
</dbReference>
<protein>
    <submittedName>
        <fullName evidence="2">AAA domain-containing protein, putative AbiEii toxin, Type IV TA system</fullName>
    </submittedName>
</protein>
<feature type="domain" description="Endonuclease GajA/Old nuclease/RecF-like AAA" evidence="1">
    <location>
        <begin position="1"/>
        <end position="374"/>
    </location>
</feature>
<dbReference type="Gene3D" id="3.40.50.300">
    <property type="entry name" value="P-loop containing nucleotide triphosphate hydrolases"/>
    <property type="match status" value="1"/>
</dbReference>
<dbReference type="InterPro" id="IPR041685">
    <property type="entry name" value="AAA_GajA/Old/RecF-like"/>
</dbReference>
<dbReference type="PANTHER" id="PTHR43581">
    <property type="entry name" value="ATP/GTP PHOSPHATASE"/>
    <property type="match status" value="1"/>
</dbReference>
<evidence type="ECO:0000259" key="1">
    <source>
        <dbReference type="Pfam" id="PF13175"/>
    </source>
</evidence>